<dbReference type="AlphaFoldDB" id="A0A6A6BAZ5"/>
<dbReference type="Proteomes" id="UP000799438">
    <property type="component" value="Unassembled WGS sequence"/>
</dbReference>
<dbReference type="OrthoDB" id="5428863at2759"/>
<evidence type="ECO:0000259" key="1">
    <source>
        <dbReference type="Pfam" id="PF06985"/>
    </source>
</evidence>
<feature type="non-terminal residue" evidence="2">
    <location>
        <position position="175"/>
    </location>
</feature>
<dbReference type="Pfam" id="PF06985">
    <property type="entry name" value="HET"/>
    <property type="match status" value="1"/>
</dbReference>
<sequence>LIVIDCQSREIIKAPPAKYVALSYIWGQQKPREKDVEEKEGRLYLTGPLGKTIEDAIIVTQRLNLRYLWIDRYCIPKDDLEHQISRMHEIYGGAYVTIIAAAGNGPEHGIPGVNNRTRIKPPPVTIGSRTLHATFPSPKLLVEGSKWYSRGWTFQEGLLSCRRLVFTDHQVYFHC</sequence>
<dbReference type="RefSeq" id="XP_033396147.1">
    <property type="nucleotide sequence ID" value="XM_033536080.1"/>
</dbReference>
<feature type="domain" description="Heterokaryon incompatibility" evidence="1">
    <location>
        <begin position="19"/>
        <end position="156"/>
    </location>
</feature>
<keyword evidence="3" id="KW-1185">Reference proteome</keyword>
<dbReference type="PANTHER" id="PTHR33112:SF1">
    <property type="entry name" value="HETEROKARYON INCOMPATIBILITY DOMAIN-CONTAINING PROTEIN"/>
    <property type="match status" value="1"/>
</dbReference>
<dbReference type="InterPro" id="IPR010730">
    <property type="entry name" value="HET"/>
</dbReference>
<gene>
    <name evidence="2" type="ORF">K452DRAFT_204313</name>
</gene>
<evidence type="ECO:0000313" key="3">
    <source>
        <dbReference type="Proteomes" id="UP000799438"/>
    </source>
</evidence>
<evidence type="ECO:0000313" key="2">
    <source>
        <dbReference type="EMBL" id="KAF2140434.1"/>
    </source>
</evidence>
<dbReference type="PANTHER" id="PTHR33112">
    <property type="entry name" value="DOMAIN PROTEIN, PUTATIVE-RELATED"/>
    <property type="match status" value="1"/>
</dbReference>
<protein>
    <recommendedName>
        <fullName evidence="1">Heterokaryon incompatibility domain-containing protein</fullName>
    </recommendedName>
</protein>
<accession>A0A6A6BAZ5</accession>
<organism evidence="2 3">
    <name type="scientific">Aplosporella prunicola CBS 121167</name>
    <dbReference type="NCBI Taxonomy" id="1176127"/>
    <lineage>
        <taxon>Eukaryota</taxon>
        <taxon>Fungi</taxon>
        <taxon>Dikarya</taxon>
        <taxon>Ascomycota</taxon>
        <taxon>Pezizomycotina</taxon>
        <taxon>Dothideomycetes</taxon>
        <taxon>Dothideomycetes incertae sedis</taxon>
        <taxon>Botryosphaeriales</taxon>
        <taxon>Aplosporellaceae</taxon>
        <taxon>Aplosporella</taxon>
    </lineage>
</organism>
<dbReference type="GeneID" id="54293576"/>
<proteinExistence type="predicted"/>
<feature type="non-terminal residue" evidence="2">
    <location>
        <position position="1"/>
    </location>
</feature>
<dbReference type="EMBL" id="ML995489">
    <property type="protein sequence ID" value="KAF2140434.1"/>
    <property type="molecule type" value="Genomic_DNA"/>
</dbReference>
<name>A0A6A6BAZ5_9PEZI</name>
<reference evidence="2" key="1">
    <citation type="journal article" date="2020" name="Stud. Mycol.">
        <title>101 Dothideomycetes genomes: a test case for predicting lifestyles and emergence of pathogens.</title>
        <authorList>
            <person name="Haridas S."/>
            <person name="Albert R."/>
            <person name="Binder M."/>
            <person name="Bloem J."/>
            <person name="Labutti K."/>
            <person name="Salamov A."/>
            <person name="Andreopoulos B."/>
            <person name="Baker S."/>
            <person name="Barry K."/>
            <person name="Bills G."/>
            <person name="Bluhm B."/>
            <person name="Cannon C."/>
            <person name="Castanera R."/>
            <person name="Culley D."/>
            <person name="Daum C."/>
            <person name="Ezra D."/>
            <person name="Gonzalez J."/>
            <person name="Henrissat B."/>
            <person name="Kuo A."/>
            <person name="Liang C."/>
            <person name="Lipzen A."/>
            <person name="Lutzoni F."/>
            <person name="Magnuson J."/>
            <person name="Mondo S."/>
            <person name="Nolan M."/>
            <person name="Ohm R."/>
            <person name="Pangilinan J."/>
            <person name="Park H.-J."/>
            <person name="Ramirez L."/>
            <person name="Alfaro M."/>
            <person name="Sun H."/>
            <person name="Tritt A."/>
            <person name="Yoshinaga Y."/>
            <person name="Zwiers L.-H."/>
            <person name="Turgeon B."/>
            <person name="Goodwin S."/>
            <person name="Spatafora J."/>
            <person name="Crous P."/>
            <person name="Grigoriev I."/>
        </authorList>
    </citation>
    <scope>NUCLEOTIDE SEQUENCE</scope>
    <source>
        <strain evidence="2">CBS 121167</strain>
    </source>
</reference>